<evidence type="ECO:0000256" key="1">
    <source>
        <dbReference type="SAM" id="MobiDB-lite"/>
    </source>
</evidence>
<feature type="region of interest" description="Disordered" evidence="1">
    <location>
        <begin position="111"/>
        <end position="131"/>
    </location>
</feature>
<proteinExistence type="predicted"/>
<reference evidence="2" key="1">
    <citation type="journal article" date="2020" name="Cell">
        <title>Large-Scale Comparative Analyses of Tick Genomes Elucidate Their Genetic Diversity and Vector Capacities.</title>
        <authorList>
            <consortium name="Tick Genome and Microbiome Consortium (TIGMIC)"/>
            <person name="Jia N."/>
            <person name="Wang J."/>
            <person name="Shi W."/>
            <person name="Du L."/>
            <person name="Sun Y."/>
            <person name="Zhan W."/>
            <person name="Jiang J.F."/>
            <person name="Wang Q."/>
            <person name="Zhang B."/>
            <person name="Ji P."/>
            <person name="Bell-Sakyi L."/>
            <person name="Cui X.M."/>
            <person name="Yuan T.T."/>
            <person name="Jiang B.G."/>
            <person name="Yang W.F."/>
            <person name="Lam T.T."/>
            <person name="Chang Q.C."/>
            <person name="Ding S.J."/>
            <person name="Wang X.J."/>
            <person name="Zhu J.G."/>
            <person name="Ruan X.D."/>
            <person name="Zhao L."/>
            <person name="Wei J.T."/>
            <person name="Ye R.Z."/>
            <person name="Que T.C."/>
            <person name="Du C.H."/>
            <person name="Zhou Y.H."/>
            <person name="Cheng J.X."/>
            <person name="Dai P.F."/>
            <person name="Guo W.B."/>
            <person name="Han X.H."/>
            <person name="Huang E.J."/>
            <person name="Li L.F."/>
            <person name="Wei W."/>
            <person name="Gao Y.C."/>
            <person name="Liu J.Z."/>
            <person name="Shao H.Z."/>
            <person name="Wang X."/>
            <person name="Wang C.C."/>
            <person name="Yang T.C."/>
            <person name="Huo Q.B."/>
            <person name="Li W."/>
            <person name="Chen H.Y."/>
            <person name="Chen S.E."/>
            <person name="Zhou L.G."/>
            <person name="Ni X.B."/>
            <person name="Tian J.H."/>
            <person name="Sheng Y."/>
            <person name="Liu T."/>
            <person name="Pan Y.S."/>
            <person name="Xia L.Y."/>
            <person name="Li J."/>
            <person name="Zhao F."/>
            <person name="Cao W.C."/>
        </authorList>
    </citation>
    <scope>NUCLEOTIDE SEQUENCE</scope>
    <source>
        <strain evidence="2">Rmic-2018</strain>
    </source>
</reference>
<organism evidence="2 3">
    <name type="scientific">Rhipicephalus microplus</name>
    <name type="common">Cattle tick</name>
    <name type="synonym">Boophilus microplus</name>
    <dbReference type="NCBI Taxonomy" id="6941"/>
    <lineage>
        <taxon>Eukaryota</taxon>
        <taxon>Metazoa</taxon>
        <taxon>Ecdysozoa</taxon>
        <taxon>Arthropoda</taxon>
        <taxon>Chelicerata</taxon>
        <taxon>Arachnida</taxon>
        <taxon>Acari</taxon>
        <taxon>Parasitiformes</taxon>
        <taxon>Ixodida</taxon>
        <taxon>Ixodoidea</taxon>
        <taxon>Ixodidae</taxon>
        <taxon>Rhipicephalinae</taxon>
        <taxon>Rhipicephalus</taxon>
        <taxon>Boophilus</taxon>
    </lineage>
</organism>
<gene>
    <name evidence="2" type="ORF">HPB51_000301</name>
</gene>
<keyword evidence="3" id="KW-1185">Reference proteome</keyword>
<sequence length="385" mass="42891">MCEALSDPDATRDQPHANLVLAVLLGLVEDTAEYPTHSGVNFLLLLISHLCCSVKYLPREIPESSHHFVCAIRSEGWGKGETVRGPPAKDDAAPCITTPLSIENSLGLAQPLMRGDDSEDDNEDEPLDSSGDQRRVVYVSSNVHFLGPALQDIFASALPLNASKDFKVQLLKQQNFTSLCQLLKHRFSRNALQYMEHRLAMATLTRLPRLMHEAPCSFRQPVELSLVCVLNEDDRSVVVVPAQEAHLRQVAQRPPNSTHYAQVRVIELCKSTLTLRLVSDSRLYKLVTRQQWLESEMCFQHCIAAWAPFDLLHVLACGQTVKILFLTKVLVSFLVGYKGNLVDYTACSLARLLEITTALPHRASYFRLTGRVSLGLIGQDSILPL</sequence>
<reference evidence="2" key="2">
    <citation type="submission" date="2021-09" db="EMBL/GenBank/DDBJ databases">
        <authorList>
            <person name="Jia N."/>
            <person name="Wang J."/>
            <person name="Shi W."/>
            <person name="Du L."/>
            <person name="Sun Y."/>
            <person name="Zhan W."/>
            <person name="Jiang J."/>
            <person name="Wang Q."/>
            <person name="Zhang B."/>
            <person name="Ji P."/>
            <person name="Sakyi L.B."/>
            <person name="Cui X."/>
            <person name="Yuan T."/>
            <person name="Jiang B."/>
            <person name="Yang W."/>
            <person name="Lam T.T.-Y."/>
            <person name="Chang Q."/>
            <person name="Ding S."/>
            <person name="Wang X."/>
            <person name="Zhu J."/>
            <person name="Ruan X."/>
            <person name="Zhao L."/>
            <person name="Wei J."/>
            <person name="Que T."/>
            <person name="Du C."/>
            <person name="Cheng J."/>
            <person name="Dai P."/>
            <person name="Han X."/>
            <person name="Huang E."/>
            <person name="Gao Y."/>
            <person name="Liu J."/>
            <person name="Shao H."/>
            <person name="Ye R."/>
            <person name="Li L."/>
            <person name="Wei W."/>
            <person name="Wang X."/>
            <person name="Wang C."/>
            <person name="Huo Q."/>
            <person name="Li W."/>
            <person name="Guo W."/>
            <person name="Chen H."/>
            <person name="Chen S."/>
            <person name="Zhou L."/>
            <person name="Zhou L."/>
            <person name="Ni X."/>
            <person name="Tian J."/>
            <person name="Zhou Y."/>
            <person name="Sheng Y."/>
            <person name="Liu T."/>
            <person name="Pan Y."/>
            <person name="Xia L."/>
            <person name="Li J."/>
            <person name="Zhao F."/>
            <person name="Cao W."/>
        </authorList>
    </citation>
    <scope>NUCLEOTIDE SEQUENCE</scope>
    <source>
        <strain evidence="2">Rmic-2018</strain>
        <tissue evidence="2">Larvae</tissue>
    </source>
</reference>
<evidence type="ECO:0000313" key="2">
    <source>
        <dbReference type="EMBL" id="KAH8036403.1"/>
    </source>
</evidence>
<accession>A0A9J6EPI3</accession>
<dbReference type="EMBL" id="JABSTU010000002">
    <property type="protein sequence ID" value="KAH8036403.1"/>
    <property type="molecule type" value="Genomic_DNA"/>
</dbReference>
<dbReference type="AlphaFoldDB" id="A0A9J6EPI3"/>
<name>A0A9J6EPI3_RHIMP</name>
<comment type="caution">
    <text evidence="2">The sequence shown here is derived from an EMBL/GenBank/DDBJ whole genome shotgun (WGS) entry which is preliminary data.</text>
</comment>
<dbReference type="Proteomes" id="UP000821866">
    <property type="component" value="Chromosome 10"/>
</dbReference>
<protein>
    <submittedName>
        <fullName evidence="2">Uncharacterized protein</fullName>
    </submittedName>
</protein>
<dbReference type="VEuPathDB" id="VectorBase:LOC119180603"/>
<feature type="compositionally biased region" description="Acidic residues" evidence="1">
    <location>
        <begin position="117"/>
        <end position="127"/>
    </location>
</feature>
<evidence type="ECO:0000313" key="3">
    <source>
        <dbReference type="Proteomes" id="UP000821866"/>
    </source>
</evidence>